<evidence type="ECO:0000313" key="1">
    <source>
        <dbReference type="EMBL" id="EKT4090780.1"/>
    </source>
</evidence>
<gene>
    <name evidence="1" type="ORF">QEG23_000250</name>
</gene>
<evidence type="ECO:0000313" key="2">
    <source>
        <dbReference type="Proteomes" id="UP001218208"/>
    </source>
</evidence>
<organism evidence="1 2">
    <name type="scientific">Stenotrophomonas maltophilia</name>
    <name type="common">Pseudomonas maltophilia</name>
    <name type="synonym">Xanthomonas maltophilia</name>
    <dbReference type="NCBI Taxonomy" id="40324"/>
    <lineage>
        <taxon>Bacteria</taxon>
        <taxon>Pseudomonadati</taxon>
        <taxon>Pseudomonadota</taxon>
        <taxon>Gammaproteobacteria</taxon>
        <taxon>Lysobacterales</taxon>
        <taxon>Lysobacteraceae</taxon>
        <taxon>Stenotrophomonas</taxon>
        <taxon>Stenotrophomonas maltophilia group</taxon>
    </lineage>
</organism>
<comment type="caution">
    <text evidence="1">The sequence shown here is derived from an EMBL/GenBank/DDBJ whole genome shotgun (WGS) entry which is preliminary data.</text>
</comment>
<accession>A0AAI9BYF5</accession>
<dbReference type="AlphaFoldDB" id="A0AAI9BYF5"/>
<name>A0AAI9BYF5_STEMA</name>
<sequence>MRADAVEGRIDWFRLLDDLARAGVPVSSVAQHMNAPRSTILGWKQGAEPKYRDGELLLDLWMAMTGRSRHEAPRVEVVR</sequence>
<protein>
    <submittedName>
        <fullName evidence="1">Uncharacterized protein</fullName>
    </submittedName>
</protein>
<reference evidence="1" key="1">
    <citation type="submission" date="2022-07" db="EMBL/GenBank/DDBJ databases">
        <authorList>
            <consortium name="DAFM: The Division of Animal and Food Microbiology"/>
        </authorList>
    </citation>
    <scope>NUCLEOTIDE SEQUENCE</scope>
    <source>
        <strain evidence="1">19MO01SH01-2</strain>
    </source>
</reference>
<proteinExistence type="predicted"/>
<dbReference type="EMBL" id="ABLOJW010000001">
    <property type="protein sequence ID" value="EKT4090780.1"/>
    <property type="molecule type" value="Genomic_DNA"/>
</dbReference>
<dbReference type="Proteomes" id="UP001218208">
    <property type="component" value="Unassembled WGS sequence"/>
</dbReference>